<keyword evidence="1" id="KW-0732">Signal</keyword>
<evidence type="ECO:0000313" key="2">
    <source>
        <dbReference type="EMBL" id="NML33577.1"/>
    </source>
</evidence>
<proteinExistence type="predicted"/>
<keyword evidence="3" id="KW-1185">Reference proteome</keyword>
<reference evidence="2 3" key="1">
    <citation type="submission" date="2020-04" db="EMBL/GenBank/DDBJ databases">
        <title>Paraburkholderia sp. G-4-1-8 isolated from soil.</title>
        <authorList>
            <person name="Dahal R.H."/>
        </authorList>
    </citation>
    <scope>NUCLEOTIDE SEQUENCE [LARGE SCALE GENOMIC DNA]</scope>
    <source>
        <strain evidence="2 3">G-4-1-8</strain>
    </source>
</reference>
<dbReference type="RefSeq" id="WP_169499804.1">
    <property type="nucleotide sequence ID" value="NZ_JABBFZ010000015.1"/>
</dbReference>
<sequence length="116" mass="12023">MTFRTVALAAITAALTLAGTAAALTAQAQTPPNDQWRTSTTTLATLLQDGYKIVAVVNDTRGSAVPADTIFVQRDQSAFKCIDPQQQPDGKTKPSAAPACYELVPPSSAAAASESK</sequence>
<evidence type="ECO:0000256" key="1">
    <source>
        <dbReference type="SAM" id="SignalP"/>
    </source>
</evidence>
<dbReference type="AlphaFoldDB" id="A0A7X9ZYW2"/>
<feature type="chain" id="PRO_5031046575" evidence="1">
    <location>
        <begin position="29"/>
        <end position="116"/>
    </location>
</feature>
<dbReference type="Proteomes" id="UP000583127">
    <property type="component" value="Unassembled WGS sequence"/>
</dbReference>
<protein>
    <submittedName>
        <fullName evidence="2">Uncharacterized protein</fullName>
    </submittedName>
</protein>
<gene>
    <name evidence="2" type="ORF">HHL14_22425</name>
</gene>
<dbReference type="EMBL" id="JABBFZ010000015">
    <property type="protein sequence ID" value="NML33577.1"/>
    <property type="molecule type" value="Genomic_DNA"/>
</dbReference>
<organism evidence="2 3">
    <name type="scientific">Paraburkholderia antibiotica</name>
    <dbReference type="NCBI Taxonomy" id="2728839"/>
    <lineage>
        <taxon>Bacteria</taxon>
        <taxon>Pseudomonadati</taxon>
        <taxon>Pseudomonadota</taxon>
        <taxon>Betaproteobacteria</taxon>
        <taxon>Burkholderiales</taxon>
        <taxon>Burkholderiaceae</taxon>
        <taxon>Paraburkholderia</taxon>
    </lineage>
</organism>
<name>A0A7X9ZYW2_9BURK</name>
<comment type="caution">
    <text evidence="2">The sequence shown here is derived from an EMBL/GenBank/DDBJ whole genome shotgun (WGS) entry which is preliminary data.</text>
</comment>
<accession>A0A7X9ZYW2</accession>
<evidence type="ECO:0000313" key="3">
    <source>
        <dbReference type="Proteomes" id="UP000583127"/>
    </source>
</evidence>
<feature type="signal peptide" evidence="1">
    <location>
        <begin position="1"/>
        <end position="28"/>
    </location>
</feature>